<protein>
    <recommendedName>
        <fullName evidence="3">Eae-like domain protein</fullName>
    </recommendedName>
</protein>
<dbReference type="AlphaFoldDB" id="A0A8B4TQW8"/>
<accession>A0A8B4TQW8</accession>
<evidence type="ECO:0008006" key="3">
    <source>
        <dbReference type="Google" id="ProtNLM"/>
    </source>
</evidence>
<proteinExistence type="predicted"/>
<sequence length="178" mass="18898">MNISTVNELIASLESAGELSIREQKFLKLAKAFKQVAGENVALKSFGDKLCEMHNALNGEGTGIQGRAEVACQQVALEAAMEEFDAIETPATDAFLAGIKADGRAEGINFAASRLAAAFNHGFVDKPMAEVGDVVRMILDAKADLANSPIPPEDGLSGEYAEKSLAEWEAELREGADK</sequence>
<organism evidence="1 2">
    <name type="scientific">Klebsiella quasivariicola</name>
    <dbReference type="NCBI Taxonomy" id="2026240"/>
    <lineage>
        <taxon>Bacteria</taxon>
        <taxon>Pseudomonadati</taxon>
        <taxon>Pseudomonadota</taxon>
        <taxon>Gammaproteobacteria</taxon>
        <taxon>Enterobacterales</taxon>
        <taxon>Enterobacteriaceae</taxon>
        <taxon>Klebsiella/Raoultella group</taxon>
        <taxon>Klebsiella</taxon>
        <taxon>Klebsiella pneumoniae complex</taxon>
    </lineage>
</organism>
<name>A0A8B4TQW8_9ENTR</name>
<dbReference type="Proteomes" id="UP000257712">
    <property type="component" value="Unassembled WGS sequence"/>
</dbReference>
<dbReference type="RefSeq" id="WP_117126308.1">
    <property type="nucleotide sequence ID" value="NZ_UJZG01000002.1"/>
</dbReference>
<comment type="caution">
    <text evidence="1">The sequence shown here is derived from an EMBL/GenBank/DDBJ whole genome shotgun (WGS) entry which is preliminary data.</text>
</comment>
<evidence type="ECO:0000313" key="2">
    <source>
        <dbReference type="Proteomes" id="UP000257712"/>
    </source>
</evidence>
<reference evidence="1 2" key="1">
    <citation type="submission" date="2018-08" db="EMBL/GenBank/DDBJ databases">
        <authorList>
            <consortium name="Pathogen Informatics"/>
        </authorList>
    </citation>
    <scope>NUCLEOTIDE SEQUENCE [LARGE SCALE GENOMIC DNA]</scope>
    <source>
        <strain evidence="1 2">EuSCAPE_IT371</strain>
    </source>
</reference>
<dbReference type="EMBL" id="UJZG01000002">
    <property type="protein sequence ID" value="SXD89998.1"/>
    <property type="molecule type" value="Genomic_DNA"/>
</dbReference>
<gene>
    <name evidence="1" type="ORF">SAMEA3538780_01032</name>
</gene>
<evidence type="ECO:0000313" key="1">
    <source>
        <dbReference type="EMBL" id="SXD89998.1"/>
    </source>
</evidence>